<accession>A0AAW0V4S0</accession>
<dbReference type="GO" id="GO:0005509">
    <property type="term" value="F:calcium ion binding"/>
    <property type="evidence" value="ECO:0007669"/>
    <property type="project" value="UniProtKB-UniRule"/>
</dbReference>
<dbReference type="PANTHER" id="PTHR24027">
    <property type="entry name" value="CADHERIN-23"/>
    <property type="match status" value="1"/>
</dbReference>
<keyword evidence="4" id="KW-0677">Repeat</keyword>
<dbReference type="PRINTS" id="PR00205">
    <property type="entry name" value="CADHERIN"/>
</dbReference>
<evidence type="ECO:0000256" key="8">
    <source>
        <dbReference type="PROSITE-ProRule" id="PRU00043"/>
    </source>
</evidence>
<dbReference type="InterPro" id="IPR002126">
    <property type="entry name" value="Cadherin-like_dom"/>
</dbReference>
<dbReference type="InterPro" id="IPR039808">
    <property type="entry name" value="Cadherin"/>
</dbReference>
<dbReference type="GO" id="GO:0016339">
    <property type="term" value="P:calcium-dependent cell-cell adhesion via plasma membrane cell adhesion molecules"/>
    <property type="evidence" value="ECO:0007669"/>
    <property type="project" value="TreeGrafter"/>
</dbReference>
<dbReference type="GO" id="GO:0007156">
    <property type="term" value="P:homophilic cell adhesion via plasma membrane adhesion molecules"/>
    <property type="evidence" value="ECO:0007669"/>
    <property type="project" value="InterPro"/>
</dbReference>
<evidence type="ECO:0000259" key="9">
    <source>
        <dbReference type="PROSITE" id="PS50268"/>
    </source>
</evidence>
<protein>
    <recommendedName>
        <fullName evidence="9">Cadherin domain-containing protein</fullName>
    </recommendedName>
</protein>
<keyword evidence="3" id="KW-0732">Signal</keyword>
<dbReference type="GO" id="GO:0016342">
    <property type="term" value="C:catenin complex"/>
    <property type="evidence" value="ECO:0007669"/>
    <property type="project" value="TreeGrafter"/>
</dbReference>
<dbReference type="PROSITE" id="PS50268">
    <property type="entry name" value="CADHERIN_2"/>
    <property type="match status" value="2"/>
</dbReference>
<feature type="domain" description="Cadherin" evidence="9">
    <location>
        <begin position="12"/>
        <end position="81"/>
    </location>
</feature>
<dbReference type="Pfam" id="PF00028">
    <property type="entry name" value="Cadherin"/>
    <property type="match status" value="1"/>
</dbReference>
<evidence type="ECO:0000256" key="1">
    <source>
        <dbReference type="ARBA" id="ARBA00004167"/>
    </source>
</evidence>
<comment type="caution">
    <text evidence="10">The sequence shown here is derived from an EMBL/GenBank/DDBJ whole genome shotgun (WGS) entry which is preliminary data.</text>
</comment>
<dbReference type="SMART" id="SM00112">
    <property type="entry name" value="CA"/>
    <property type="match status" value="2"/>
</dbReference>
<proteinExistence type="predicted"/>
<feature type="domain" description="Cadherin" evidence="9">
    <location>
        <begin position="81"/>
        <end position="207"/>
    </location>
</feature>
<dbReference type="GO" id="GO:0000902">
    <property type="term" value="P:cell morphogenesis"/>
    <property type="evidence" value="ECO:0007669"/>
    <property type="project" value="TreeGrafter"/>
</dbReference>
<keyword evidence="11" id="KW-1185">Reference proteome</keyword>
<dbReference type="EMBL" id="JARAKH010000003">
    <property type="protein sequence ID" value="KAK8405870.1"/>
    <property type="molecule type" value="Genomic_DNA"/>
</dbReference>
<keyword evidence="7" id="KW-0472">Membrane</keyword>
<evidence type="ECO:0000256" key="2">
    <source>
        <dbReference type="ARBA" id="ARBA00022692"/>
    </source>
</evidence>
<dbReference type="AlphaFoldDB" id="A0AAW0V4S0"/>
<evidence type="ECO:0000256" key="7">
    <source>
        <dbReference type="ARBA" id="ARBA00023136"/>
    </source>
</evidence>
<organism evidence="10 11">
    <name type="scientific">Scylla paramamosain</name>
    <name type="common">Mud crab</name>
    <dbReference type="NCBI Taxonomy" id="85552"/>
    <lineage>
        <taxon>Eukaryota</taxon>
        <taxon>Metazoa</taxon>
        <taxon>Ecdysozoa</taxon>
        <taxon>Arthropoda</taxon>
        <taxon>Crustacea</taxon>
        <taxon>Multicrustacea</taxon>
        <taxon>Malacostraca</taxon>
        <taxon>Eumalacostraca</taxon>
        <taxon>Eucarida</taxon>
        <taxon>Decapoda</taxon>
        <taxon>Pleocyemata</taxon>
        <taxon>Brachyura</taxon>
        <taxon>Eubrachyura</taxon>
        <taxon>Portunoidea</taxon>
        <taxon>Portunidae</taxon>
        <taxon>Portuninae</taxon>
        <taxon>Scylla</taxon>
    </lineage>
</organism>
<dbReference type="PANTHER" id="PTHR24027:SF422">
    <property type="entry name" value="CADHERIN DOMAIN-CONTAINING PROTEIN"/>
    <property type="match status" value="1"/>
</dbReference>
<gene>
    <name evidence="10" type="ORF">O3P69_001978</name>
</gene>
<dbReference type="CDD" id="cd11304">
    <property type="entry name" value="Cadherin_repeat"/>
    <property type="match status" value="2"/>
</dbReference>
<evidence type="ECO:0000313" key="11">
    <source>
        <dbReference type="Proteomes" id="UP001487740"/>
    </source>
</evidence>
<dbReference type="InterPro" id="IPR015919">
    <property type="entry name" value="Cadherin-like_sf"/>
</dbReference>
<evidence type="ECO:0000256" key="3">
    <source>
        <dbReference type="ARBA" id="ARBA00022729"/>
    </source>
</evidence>
<dbReference type="GO" id="GO:0044331">
    <property type="term" value="P:cell-cell adhesion mediated by cadherin"/>
    <property type="evidence" value="ECO:0007669"/>
    <property type="project" value="TreeGrafter"/>
</dbReference>
<dbReference type="GO" id="GO:0045296">
    <property type="term" value="F:cadherin binding"/>
    <property type="evidence" value="ECO:0007669"/>
    <property type="project" value="TreeGrafter"/>
</dbReference>
<evidence type="ECO:0000256" key="5">
    <source>
        <dbReference type="ARBA" id="ARBA00022837"/>
    </source>
</evidence>
<sequence length="280" mass="30251">MRYERGGGGGVVDYRVEGGWGALGVDEGGGVRLLRPLDREAPDGARTEALILAVDRGTPSLTSTATLTLSVLDVNDCAPTLLPPTVFHVPEGAPATFLGILRATDRDVWSLGHGPPFSFSLDLANPPHVMESVELHRESGVEEEEQEEKAVTGRGGASLWTVRPLDRERQRRLEVRVVVSDAGGRAASHVVVVVVGDVNDHPMAPATKTVYWWRTQGGRSEVALGRVHVADPDDCDLADKTFRWASLPPPALFSLNPKHGRPLRFPAPAARQVRAPPLRQ</sequence>
<name>A0AAW0V4S0_SCYPA</name>
<keyword evidence="5 8" id="KW-0106">Calcium</keyword>
<dbReference type="GO" id="GO:0016477">
    <property type="term" value="P:cell migration"/>
    <property type="evidence" value="ECO:0007669"/>
    <property type="project" value="TreeGrafter"/>
</dbReference>
<evidence type="ECO:0000256" key="6">
    <source>
        <dbReference type="ARBA" id="ARBA00022989"/>
    </source>
</evidence>
<keyword evidence="6" id="KW-1133">Transmembrane helix</keyword>
<dbReference type="Gene3D" id="2.60.40.60">
    <property type="entry name" value="Cadherins"/>
    <property type="match status" value="2"/>
</dbReference>
<dbReference type="Proteomes" id="UP001487740">
    <property type="component" value="Unassembled WGS sequence"/>
</dbReference>
<evidence type="ECO:0000256" key="4">
    <source>
        <dbReference type="ARBA" id="ARBA00022737"/>
    </source>
</evidence>
<keyword evidence="2" id="KW-0812">Transmembrane</keyword>
<dbReference type="SUPFAM" id="SSF49313">
    <property type="entry name" value="Cadherin-like"/>
    <property type="match status" value="2"/>
</dbReference>
<dbReference type="GO" id="GO:0034332">
    <property type="term" value="P:adherens junction organization"/>
    <property type="evidence" value="ECO:0007669"/>
    <property type="project" value="TreeGrafter"/>
</dbReference>
<reference evidence="10 11" key="1">
    <citation type="submission" date="2023-03" db="EMBL/GenBank/DDBJ databases">
        <title>High-quality genome of Scylla paramamosain provides insights in environmental adaptation.</title>
        <authorList>
            <person name="Zhang L."/>
        </authorList>
    </citation>
    <scope>NUCLEOTIDE SEQUENCE [LARGE SCALE GENOMIC DNA]</scope>
    <source>
        <strain evidence="10">LZ_2023a</strain>
        <tissue evidence="10">Muscle</tissue>
    </source>
</reference>
<dbReference type="GO" id="GO:0007043">
    <property type="term" value="P:cell-cell junction assembly"/>
    <property type="evidence" value="ECO:0007669"/>
    <property type="project" value="TreeGrafter"/>
</dbReference>
<comment type="subcellular location">
    <subcellularLocation>
        <location evidence="1">Membrane</location>
        <topology evidence="1">Single-pass membrane protein</topology>
    </subcellularLocation>
</comment>
<dbReference type="GO" id="GO:0008013">
    <property type="term" value="F:beta-catenin binding"/>
    <property type="evidence" value="ECO:0007669"/>
    <property type="project" value="TreeGrafter"/>
</dbReference>
<dbReference type="GO" id="GO:0005912">
    <property type="term" value="C:adherens junction"/>
    <property type="evidence" value="ECO:0007669"/>
    <property type="project" value="TreeGrafter"/>
</dbReference>
<evidence type="ECO:0000313" key="10">
    <source>
        <dbReference type="EMBL" id="KAK8405870.1"/>
    </source>
</evidence>